<sequence length="165" mass="19606">MDIEDKYHIVHAQNSISFMPNLPSKKLSVIVFWISVIMMASLFFLLENLSFGAMVTLIILVGYVIIHSLYDIFFRSQIKITVDEEKKAIYRSNFFKETEIIQNKSTVVFIKKNMGAWHYAIGPKKKYLYQNYRISEDFYNRKKDNKSQKEYEQKILKRIIELLNS</sequence>
<dbReference type="RefSeq" id="WP_267267672.1">
    <property type="nucleotide sequence ID" value="NZ_JAOVZW010000036.1"/>
</dbReference>
<comment type="caution">
    <text evidence="2">The sequence shown here is derived from an EMBL/GenBank/DDBJ whole genome shotgun (WGS) entry which is preliminary data.</text>
</comment>
<feature type="transmembrane region" description="Helical" evidence="1">
    <location>
        <begin position="27"/>
        <end position="45"/>
    </location>
</feature>
<keyword evidence="3" id="KW-1185">Reference proteome</keyword>
<accession>A0ABT3XXT2</accession>
<name>A0ABT3XXT2_9FLAO</name>
<keyword evidence="1" id="KW-0472">Membrane</keyword>
<gene>
    <name evidence="2" type="ORF">OF897_21240</name>
</gene>
<organism evidence="2 3">
    <name type="scientific">Chryseobacterium formosus</name>
    <dbReference type="NCBI Taxonomy" id="1537363"/>
    <lineage>
        <taxon>Bacteria</taxon>
        <taxon>Pseudomonadati</taxon>
        <taxon>Bacteroidota</taxon>
        <taxon>Flavobacteriia</taxon>
        <taxon>Flavobacteriales</taxon>
        <taxon>Weeksellaceae</taxon>
        <taxon>Chryseobacterium group</taxon>
        <taxon>Chryseobacterium</taxon>
    </lineage>
</organism>
<evidence type="ECO:0000313" key="2">
    <source>
        <dbReference type="EMBL" id="MCX8526446.1"/>
    </source>
</evidence>
<keyword evidence="1" id="KW-1133">Transmembrane helix</keyword>
<evidence type="ECO:0000256" key="1">
    <source>
        <dbReference type="SAM" id="Phobius"/>
    </source>
</evidence>
<protein>
    <submittedName>
        <fullName evidence="2">Uncharacterized protein</fullName>
    </submittedName>
</protein>
<reference evidence="2" key="1">
    <citation type="submission" date="2022-10" db="EMBL/GenBank/DDBJ databases">
        <title>Chryseobacterium sp. nov., a novel bacterial species.</title>
        <authorList>
            <person name="Cao Y."/>
        </authorList>
    </citation>
    <scope>NUCLEOTIDE SEQUENCE</scope>
    <source>
        <strain evidence="2">CCTCC AB2015118</strain>
    </source>
</reference>
<keyword evidence="1" id="KW-0812">Transmembrane</keyword>
<feature type="transmembrane region" description="Helical" evidence="1">
    <location>
        <begin position="51"/>
        <end position="70"/>
    </location>
</feature>
<evidence type="ECO:0000313" key="3">
    <source>
        <dbReference type="Proteomes" id="UP001073122"/>
    </source>
</evidence>
<dbReference type="EMBL" id="JAOVZW010000036">
    <property type="protein sequence ID" value="MCX8526446.1"/>
    <property type="molecule type" value="Genomic_DNA"/>
</dbReference>
<proteinExistence type="predicted"/>
<dbReference type="Proteomes" id="UP001073122">
    <property type="component" value="Unassembled WGS sequence"/>
</dbReference>